<dbReference type="KEGG" id="abs:AZOBR_p270009"/>
<evidence type="ECO:0000313" key="2">
    <source>
        <dbReference type="EMBL" id="CCD01813.1"/>
    </source>
</evidence>
<gene>
    <name evidence="2" type="ORF">AZOBR_p270009</name>
</gene>
<keyword evidence="2" id="KW-0614">Plasmid</keyword>
<name>A0A9P1JXR7_9PROT</name>
<geneLocation type="plasmid" evidence="2 3">
    <name>AZOBR_p2</name>
</geneLocation>
<dbReference type="Proteomes" id="UP000007319">
    <property type="component" value="Plasmid AZOBR_p2"/>
</dbReference>
<feature type="region of interest" description="Disordered" evidence="1">
    <location>
        <begin position="1"/>
        <end position="59"/>
    </location>
</feature>
<evidence type="ECO:0000256" key="1">
    <source>
        <dbReference type="SAM" id="MobiDB-lite"/>
    </source>
</evidence>
<evidence type="ECO:0000313" key="3">
    <source>
        <dbReference type="Proteomes" id="UP000007319"/>
    </source>
</evidence>
<keyword evidence="3" id="KW-1185">Reference proteome</keyword>
<reference evidence="2 3" key="1">
    <citation type="journal article" date="2011" name="PLoS Genet.">
        <title>Azospirillum genomes reveal transition of bacteria from aquatic to terrestrial environments.</title>
        <authorList>
            <person name="Wisniewski-Dye F."/>
            <person name="Borziak K."/>
            <person name="Khalsa-Moyers G."/>
            <person name="Alexandre G."/>
            <person name="Sukharnikov L.O."/>
            <person name="Wuichet K."/>
            <person name="Hurst G.B."/>
            <person name="McDonald W.H."/>
            <person name="Robertson J.S."/>
            <person name="Barbe V."/>
            <person name="Calteau A."/>
            <person name="Rouy Z."/>
            <person name="Mangenot S."/>
            <person name="Prigent-Combaret C."/>
            <person name="Normand P."/>
            <person name="Boyer M."/>
            <person name="Siguier P."/>
            <person name="Dessaux Y."/>
            <person name="Elmerich C."/>
            <person name="Condemine G."/>
            <person name="Krishnen G."/>
            <person name="Kennedy I."/>
            <person name="Paterson A.H."/>
            <person name="Gonzalez V."/>
            <person name="Mavingui P."/>
            <person name="Zhulin I.B."/>
        </authorList>
    </citation>
    <scope>NUCLEOTIDE SEQUENCE [LARGE SCALE GENOMIC DNA]</scope>
    <source>
        <strain evidence="2 3">Sp245</strain>
    </source>
</reference>
<sequence>MGFLNQAKESTDGSMTDLASSGKRDERFIHSVDRHASIHRDDPWQHPFTRQGRRPRARP</sequence>
<proteinExistence type="predicted"/>
<accession>A0A9P1JXR7</accession>
<dbReference type="AlphaFoldDB" id="A0A9P1JXR7"/>
<protein>
    <submittedName>
        <fullName evidence="2">Uncharacterized protein</fullName>
    </submittedName>
</protein>
<organism evidence="2 3">
    <name type="scientific">Azospirillum baldaniorum</name>
    <dbReference type="NCBI Taxonomy" id="1064539"/>
    <lineage>
        <taxon>Bacteria</taxon>
        <taxon>Pseudomonadati</taxon>
        <taxon>Pseudomonadota</taxon>
        <taxon>Alphaproteobacteria</taxon>
        <taxon>Rhodospirillales</taxon>
        <taxon>Azospirillaceae</taxon>
        <taxon>Azospirillum</taxon>
    </lineage>
</organism>
<dbReference type="EMBL" id="HE577329">
    <property type="protein sequence ID" value="CCD01813.1"/>
    <property type="molecule type" value="Genomic_DNA"/>
</dbReference>
<feature type="compositionally biased region" description="Basic and acidic residues" evidence="1">
    <location>
        <begin position="22"/>
        <end position="44"/>
    </location>
</feature>